<name>A0A6A0B4W4_9ACTN</name>
<comment type="caution">
    <text evidence="1">The sequence shown here is derived from an EMBL/GenBank/DDBJ whole genome shotgun (WGS) entry which is preliminary data.</text>
</comment>
<dbReference type="AlphaFoldDB" id="A0A6A0B4W4"/>
<dbReference type="Proteomes" id="UP000484988">
    <property type="component" value="Unassembled WGS sequence"/>
</dbReference>
<evidence type="ECO:0000313" key="2">
    <source>
        <dbReference type="Proteomes" id="UP000484988"/>
    </source>
</evidence>
<sequence>MTGEWKGDRIGNAVNAFNAGNHVLRLRQNDSPTGAVLAMGMTACGHWPLSANIPH</sequence>
<keyword evidence="2" id="KW-1185">Reference proteome</keyword>
<dbReference type="RefSeq" id="WP_173267602.1">
    <property type="nucleotide sequence ID" value="NZ_BLLG01000034.1"/>
</dbReference>
<evidence type="ECO:0000313" key="1">
    <source>
        <dbReference type="EMBL" id="GFH39528.1"/>
    </source>
</evidence>
<organism evidence="1 2">
    <name type="scientific">Streptomyces pacificus</name>
    <dbReference type="NCBI Taxonomy" id="2705029"/>
    <lineage>
        <taxon>Bacteria</taxon>
        <taxon>Bacillati</taxon>
        <taxon>Actinomycetota</taxon>
        <taxon>Actinomycetes</taxon>
        <taxon>Kitasatosporales</taxon>
        <taxon>Streptomycetaceae</taxon>
        <taxon>Streptomyces</taxon>
    </lineage>
</organism>
<proteinExistence type="predicted"/>
<reference evidence="1 2" key="1">
    <citation type="submission" date="2020-02" db="EMBL/GenBank/DDBJ databases">
        <title>Whole Genome Shotgun Sequence of Streptomyces sp. strain CWH03.</title>
        <authorList>
            <person name="Dohra H."/>
            <person name="Kodani S."/>
            <person name="Yamamura H."/>
        </authorList>
    </citation>
    <scope>NUCLEOTIDE SEQUENCE [LARGE SCALE GENOMIC DNA]</scope>
    <source>
        <strain evidence="1 2">CWH03</strain>
    </source>
</reference>
<protein>
    <submittedName>
        <fullName evidence="1">Uncharacterized protein</fullName>
    </submittedName>
</protein>
<gene>
    <name evidence="1" type="ORF">SCWH03_57960</name>
</gene>
<accession>A0A6A0B4W4</accession>
<dbReference type="EMBL" id="BLLG01000034">
    <property type="protein sequence ID" value="GFH39528.1"/>
    <property type="molecule type" value="Genomic_DNA"/>
</dbReference>